<evidence type="ECO:0000256" key="1">
    <source>
        <dbReference type="ARBA" id="ARBA00005534"/>
    </source>
</evidence>
<dbReference type="Gene3D" id="2.60.120.460">
    <property type="entry name" value="YjbQ-like"/>
    <property type="match status" value="1"/>
</dbReference>
<evidence type="ECO:0008006" key="4">
    <source>
        <dbReference type="Google" id="ProtNLM"/>
    </source>
</evidence>
<reference evidence="3" key="1">
    <citation type="journal article" date="2015" name="Nature">
        <title>Complex archaea that bridge the gap between prokaryotes and eukaryotes.</title>
        <authorList>
            <person name="Spang A."/>
            <person name="Saw J.H."/>
            <person name="Jorgensen S.L."/>
            <person name="Zaremba-Niedzwiedzka K."/>
            <person name="Martijn J."/>
            <person name="Lind A.E."/>
            <person name="van Eijk R."/>
            <person name="Schleper C."/>
            <person name="Guy L."/>
            <person name="Ettema T.J."/>
        </authorList>
    </citation>
    <scope>NUCLEOTIDE SEQUENCE</scope>
</reference>
<organism evidence="3">
    <name type="scientific">marine sediment metagenome</name>
    <dbReference type="NCBI Taxonomy" id="412755"/>
    <lineage>
        <taxon>unclassified sequences</taxon>
        <taxon>metagenomes</taxon>
        <taxon>ecological metagenomes</taxon>
    </lineage>
</organism>
<proteinExistence type="inferred from homology"/>
<feature type="non-terminal residue" evidence="3">
    <location>
        <position position="1"/>
    </location>
</feature>
<evidence type="ECO:0000256" key="2">
    <source>
        <dbReference type="SAM" id="MobiDB-lite"/>
    </source>
</evidence>
<dbReference type="AlphaFoldDB" id="A0A0F8VTG6"/>
<dbReference type="SUPFAM" id="SSF111038">
    <property type="entry name" value="YjbQ-like"/>
    <property type="match status" value="1"/>
</dbReference>
<name>A0A0F8VTG6_9ZZZZ</name>
<comment type="caution">
    <text evidence="3">The sequence shown here is derived from an EMBL/GenBank/DDBJ whole genome shotgun (WGS) entry which is preliminary data.</text>
</comment>
<dbReference type="InterPro" id="IPR035917">
    <property type="entry name" value="YjbQ-like_sf"/>
</dbReference>
<accession>A0A0F8VTG6</accession>
<dbReference type="Pfam" id="PF01894">
    <property type="entry name" value="YjbQ"/>
    <property type="match status" value="1"/>
</dbReference>
<sequence>PGSSHRLRIRSSPAQMQRPGRAQPAGFRRRARLSNSARDLTRQAVAITRSVVYLNSIMFTKTISVRTRGRDELVDITAEVAAAVDESGVDDGVVTVYVPHTTAGVTINENADPSVVTDLLAALDVAVPWRQSFYRHGEGNSAAHVKSSMMGCSARILVQDGRLVLGTWQGIYFCEFDGPRSRQTIIAVQ</sequence>
<gene>
    <name evidence="3" type="ORF">LCGC14_3153280</name>
</gene>
<feature type="region of interest" description="Disordered" evidence="2">
    <location>
        <begin position="1"/>
        <end position="28"/>
    </location>
</feature>
<dbReference type="PANTHER" id="PTHR30615:SF8">
    <property type="entry name" value="UPF0047 PROTEIN C4A8.02C"/>
    <property type="match status" value="1"/>
</dbReference>
<protein>
    <recommendedName>
        <fullName evidence="4">Secondary thiamine-phosphate synthase enzyme</fullName>
    </recommendedName>
</protein>
<dbReference type="PROSITE" id="PS01314">
    <property type="entry name" value="UPF0047"/>
    <property type="match status" value="1"/>
</dbReference>
<dbReference type="InterPro" id="IPR001602">
    <property type="entry name" value="UPF0047_YjbQ-like"/>
</dbReference>
<dbReference type="PANTHER" id="PTHR30615">
    <property type="entry name" value="UNCHARACTERIZED PROTEIN YJBQ-RELATED"/>
    <property type="match status" value="1"/>
</dbReference>
<comment type="similarity">
    <text evidence="1">Belongs to the UPF0047 family.</text>
</comment>
<evidence type="ECO:0000313" key="3">
    <source>
        <dbReference type="EMBL" id="KKK47627.1"/>
    </source>
</evidence>
<dbReference type="EMBL" id="LAZR01069482">
    <property type="protein sequence ID" value="KKK47627.1"/>
    <property type="molecule type" value="Genomic_DNA"/>
</dbReference>
<dbReference type="NCBIfam" id="TIGR00149">
    <property type="entry name" value="TIGR00149_YjbQ"/>
    <property type="match status" value="1"/>
</dbReference>